<comment type="caution">
    <text evidence="8">The sequence shown here is derived from an EMBL/GenBank/DDBJ whole genome shotgun (WGS) entry which is preliminary data.</text>
</comment>
<evidence type="ECO:0000256" key="1">
    <source>
        <dbReference type="ARBA" id="ARBA00004141"/>
    </source>
</evidence>
<sequence>MSLVTQALKSGWPHRCESLSDTLLLPVYQIASYYVLNWFDSLTPDQFHYADATGSAGLYYTSHVNTITGTCISRPVVPYNRELRPQKKMDTVIATVTLTGSLLSSIANAFVLVSFFIYRHQIRHMRHTLVLNLTVAEFINSLTNSVSGIIRLRYGQLHPGVGCTIQGFLGQLSVQAADFSIFSIALVTLLVVLRIGNILNASLRMMILVCVAVWIIPVITSTAATATDSMTVVGGNWCWISSSRPDLRLALTHGWRFSVIFSTVIIHICIWGYLKWQFSSNHTRQNRSHNSARIPLVGIRPSRPRGMIVYHGIRYKETNFNPSNHDRSSSRTSMHKGLDKAASTPRYEIKELELKIPEAAVHPAHSCDEGSNRELAMRTNASEFPMRSESRPIEREIRRMLLLNAYPIMYVILWIPGLVGRFMEATGHPPISEDNSCTTSLDSVYRVCECVDLWI</sequence>
<evidence type="ECO:0000256" key="3">
    <source>
        <dbReference type="ARBA" id="ARBA00022989"/>
    </source>
</evidence>
<evidence type="ECO:0000256" key="4">
    <source>
        <dbReference type="ARBA" id="ARBA00023136"/>
    </source>
</evidence>
<gene>
    <name evidence="8" type="ORF">IM811_016379</name>
</gene>
<keyword evidence="3 6" id="KW-1133">Transmembrane helix</keyword>
<feature type="domain" description="G-protein coupled receptors family 1 profile" evidence="7">
    <location>
        <begin position="107"/>
        <end position="416"/>
    </location>
</feature>
<dbReference type="SUPFAM" id="SSF81321">
    <property type="entry name" value="Family A G protein-coupled receptor-like"/>
    <property type="match status" value="1"/>
</dbReference>
<dbReference type="Pfam" id="PF11710">
    <property type="entry name" value="Git3"/>
    <property type="match status" value="1"/>
</dbReference>
<protein>
    <recommendedName>
        <fullName evidence="7">G-protein coupled receptors family 1 profile domain-containing protein</fullName>
    </recommendedName>
</protein>
<dbReference type="Proteomes" id="UP000616885">
    <property type="component" value="Unassembled WGS sequence"/>
</dbReference>
<dbReference type="CDD" id="cd00637">
    <property type="entry name" value="7tm_classA_rhodopsin-like"/>
    <property type="match status" value="1"/>
</dbReference>
<organism evidence="8 9">
    <name type="scientific">Bionectria ochroleuca</name>
    <name type="common">Gliocladium roseum</name>
    <dbReference type="NCBI Taxonomy" id="29856"/>
    <lineage>
        <taxon>Eukaryota</taxon>
        <taxon>Fungi</taxon>
        <taxon>Dikarya</taxon>
        <taxon>Ascomycota</taxon>
        <taxon>Pezizomycotina</taxon>
        <taxon>Sordariomycetes</taxon>
        <taxon>Hypocreomycetidae</taxon>
        <taxon>Hypocreales</taxon>
        <taxon>Bionectriaceae</taxon>
        <taxon>Clonostachys</taxon>
    </lineage>
</organism>
<keyword evidence="2 6" id="KW-0812">Transmembrane</keyword>
<feature type="transmembrane region" description="Helical" evidence="6">
    <location>
        <begin position="129"/>
        <end position="152"/>
    </location>
</feature>
<evidence type="ECO:0000256" key="5">
    <source>
        <dbReference type="SAM" id="MobiDB-lite"/>
    </source>
</evidence>
<feature type="transmembrane region" description="Helical" evidence="6">
    <location>
        <begin position="255"/>
        <end position="274"/>
    </location>
</feature>
<dbReference type="PANTHER" id="PTHR23112:SF37">
    <property type="entry name" value="G PROTEIN-COUPLED RECEPTOR GPR1"/>
    <property type="match status" value="1"/>
</dbReference>
<feature type="transmembrane region" description="Helical" evidence="6">
    <location>
        <begin position="205"/>
        <end position="226"/>
    </location>
</feature>
<dbReference type="PROSITE" id="PS50262">
    <property type="entry name" value="G_PROTEIN_RECEP_F1_2"/>
    <property type="match status" value="1"/>
</dbReference>
<keyword evidence="4 6" id="KW-0472">Membrane</keyword>
<evidence type="ECO:0000256" key="2">
    <source>
        <dbReference type="ARBA" id="ARBA00022692"/>
    </source>
</evidence>
<evidence type="ECO:0000259" key="7">
    <source>
        <dbReference type="PROSITE" id="PS50262"/>
    </source>
</evidence>
<feature type="transmembrane region" description="Helical" evidence="6">
    <location>
        <begin position="92"/>
        <end position="117"/>
    </location>
</feature>
<dbReference type="EMBL" id="JADCTT010000008">
    <property type="protein sequence ID" value="KAF9748584.1"/>
    <property type="molecule type" value="Genomic_DNA"/>
</dbReference>
<feature type="transmembrane region" description="Helical" evidence="6">
    <location>
        <begin position="172"/>
        <end position="193"/>
    </location>
</feature>
<evidence type="ECO:0000256" key="6">
    <source>
        <dbReference type="SAM" id="Phobius"/>
    </source>
</evidence>
<dbReference type="AlphaFoldDB" id="A0A8H7KAS4"/>
<dbReference type="GO" id="GO:0004930">
    <property type="term" value="F:G protein-coupled receptor activity"/>
    <property type="evidence" value="ECO:0007669"/>
    <property type="project" value="TreeGrafter"/>
</dbReference>
<reference evidence="8" key="1">
    <citation type="submission" date="2020-10" db="EMBL/GenBank/DDBJ databases">
        <title>High-Quality Genome Resource of Clonostachys rosea strain S41 by Oxford Nanopore Long-Read Sequencing.</title>
        <authorList>
            <person name="Wang H."/>
        </authorList>
    </citation>
    <scope>NUCLEOTIDE SEQUENCE</scope>
    <source>
        <strain evidence="8">S41</strain>
    </source>
</reference>
<accession>A0A8H7KAS4</accession>
<dbReference type="InterPro" id="IPR023041">
    <property type="entry name" value="Glucose_rcpt_Git3-like_N"/>
</dbReference>
<dbReference type="GO" id="GO:0007189">
    <property type="term" value="P:adenylate cyclase-activating G protein-coupled receptor signaling pathway"/>
    <property type="evidence" value="ECO:0007669"/>
    <property type="project" value="TreeGrafter"/>
</dbReference>
<proteinExistence type="predicted"/>
<feature type="region of interest" description="Disordered" evidence="5">
    <location>
        <begin position="321"/>
        <end position="342"/>
    </location>
</feature>
<feature type="transmembrane region" description="Helical" evidence="6">
    <location>
        <begin position="401"/>
        <end position="419"/>
    </location>
</feature>
<evidence type="ECO:0000313" key="8">
    <source>
        <dbReference type="EMBL" id="KAF9748584.1"/>
    </source>
</evidence>
<evidence type="ECO:0000313" key="9">
    <source>
        <dbReference type="Proteomes" id="UP000616885"/>
    </source>
</evidence>
<dbReference type="GO" id="GO:0005886">
    <property type="term" value="C:plasma membrane"/>
    <property type="evidence" value="ECO:0007669"/>
    <property type="project" value="TreeGrafter"/>
</dbReference>
<dbReference type="Gene3D" id="1.20.1070.10">
    <property type="entry name" value="Rhodopsin 7-helix transmembrane proteins"/>
    <property type="match status" value="1"/>
</dbReference>
<comment type="subcellular location">
    <subcellularLocation>
        <location evidence="1">Membrane</location>
        <topology evidence="1">Multi-pass membrane protein</topology>
    </subcellularLocation>
</comment>
<dbReference type="InterPro" id="IPR017452">
    <property type="entry name" value="GPCR_Rhodpsn_7TM"/>
</dbReference>
<dbReference type="PANTHER" id="PTHR23112">
    <property type="entry name" value="G PROTEIN-COUPLED RECEPTOR 157-RELATED"/>
    <property type="match status" value="1"/>
</dbReference>
<name>A0A8H7KAS4_BIOOC</name>